<dbReference type="InterPro" id="IPR049492">
    <property type="entry name" value="BD-FAE-like_dom"/>
</dbReference>
<protein>
    <recommendedName>
        <fullName evidence="3">BD-FAE-like domain-containing protein</fullName>
    </recommendedName>
</protein>
<feature type="domain" description="BD-FAE-like" evidence="3">
    <location>
        <begin position="225"/>
        <end position="317"/>
    </location>
</feature>
<reference evidence="4" key="2">
    <citation type="submission" date="2020-09" db="EMBL/GenBank/DDBJ databases">
        <authorList>
            <person name="Sun Q."/>
            <person name="Zhou Y."/>
        </authorList>
    </citation>
    <scope>NUCLEOTIDE SEQUENCE</scope>
    <source>
        <strain evidence="4">CGMCC 4.7430</strain>
    </source>
</reference>
<name>A0A918AFX8_9ACTN</name>
<dbReference type="RefSeq" id="WP_225277575.1">
    <property type="nucleotide sequence ID" value="NZ_BMNK01000018.1"/>
</dbReference>
<comment type="caution">
    <text evidence="4">The sequence shown here is derived from an EMBL/GenBank/DDBJ whole genome shotgun (WGS) entry which is preliminary data.</text>
</comment>
<accession>A0A918AFX8</accession>
<evidence type="ECO:0000313" key="4">
    <source>
        <dbReference type="EMBL" id="GGP15507.1"/>
    </source>
</evidence>
<proteinExistence type="predicted"/>
<dbReference type="Proteomes" id="UP000660745">
    <property type="component" value="Unassembled WGS sequence"/>
</dbReference>
<keyword evidence="1" id="KW-0378">Hydrolase</keyword>
<sequence>MSDVLVLVGPGLAADEALLGEIAEREFAALGVRGVITHVRDAADVRARTRARRGTSPEPDPVAALAGPPGHGSGPALPGTSDQESEPARTGTAGEGLHVSAPAAEGGGLERRGARARATVIIPGPEEDIRRLMGESLGLVVWLDIWRADGIVVGEGAAHVHGRGLGGLAWAIRHAVHRLRHPYQRISYGPHHEQRADLYLPAEPREVPGEGAGAAVAPLPVGAVRVPVVVLVHGGYWRSVWAADLMDALCADLVERGFAVWNLEYRRPDLHGWEAATADVAAGLDALASAGAPLDLGRVAVVGHSAGGQLALRAAADGARVVLAVSLAGVLDLVEGDRRWLSAGAVAAALGTAAAHMPDIAGGAPRAATLPGRGWWAGDGHEAARSVYDAASPMLRLPLGVRQLIVQGSGDDLDLLDFGRRYAKAAHDAGDNVKYLEMVGDHFAVITPDTPIWRATAQSITDALR</sequence>
<dbReference type="PANTHER" id="PTHR48081">
    <property type="entry name" value="AB HYDROLASE SUPERFAMILY PROTEIN C4A8.06C"/>
    <property type="match status" value="1"/>
</dbReference>
<dbReference type="SUPFAM" id="SSF53474">
    <property type="entry name" value="alpha/beta-Hydrolases"/>
    <property type="match status" value="1"/>
</dbReference>
<dbReference type="AlphaFoldDB" id="A0A918AFX8"/>
<dbReference type="Pfam" id="PF20434">
    <property type="entry name" value="BD-FAE"/>
    <property type="match status" value="1"/>
</dbReference>
<dbReference type="InterPro" id="IPR050300">
    <property type="entry name" value="GDXG_lipolytic_enzyme"/>
</dbReference>
<dbReference type="EMBL" id="BMNK01000018">
    <property type="protein sequence ID" value="GGP15507.1"/>
    <property type="molecule type" value="Genomic_DNA"/>
</dbReference>
<dbReference type="GO" id="GO:0016787">
    <property type="term" value="F:hydrolase activity"/>
    <property type="evidence" value="ECO:0007669"/>
    <property type="project" value="UniProtKB-KW"/>
</dbReference>
<evidence type="ECO:0000313" key="5">
    <source>
        <dbReference type="Proteomes" id="UP000660745"/>
    </source>
</evidence>
<dbReference type="Gene3D" id="3.40.50.1820">
    <property type="entry name" value="alpha/beta hydrolase"/>
    <property type="match status" value="1"/>
</dbReference>
<dbReference type="InterPro" id="IPR029058">
    <property type="entry name" value="AB_hydrolase_fold"/>
</dbReference>
<evidence type="ECO:0000256" key="2">
    <source>
        <dbReference type="SAM" id="MobiDB-lite"/>
    </source>
</evidence>
<evidence type="ECO:0000256" key="1">
    <source>
        <dbReference type="ARBA" id="ARBA00022801"/>
    </source>
</evidence>
<evidence type="ECO:0000259" key="3">
    <source>
        <dbReference type="Pfam" id="PF20434"/>
    </source>
</evidence>
<organism evidence="4 5">
    <name type="scientific">Nonomuraea glycinis</name>
    <dbReference type="NCBI Taxonomy" id="2047744"/>
    <lineage>
        <taxon>Bacteria</taxon>
        <taxon>Bacillati</taxon>
        <taxon>Actinomycetota</taxon>
        <taxon>Actinomycetes</taxon>
        <taxon>Streptosporangiales</taxon>
        <taxon>Streptosporangiaceae</taxon>
        <taxon>Nonomuraea</taxon>
    </lineage>
</organism>
<reference evidence="4" key="1">
    <citation type="journal article" date="2014" name="Int. J. Syst. Evol. Microbiol.">
        <title>Complete genome sequence of Corynebacterium casei LMG S-19264T (=DSM 44701T), isolated from a smear-ripened cheese.</title>
        <authorList>
            <consortium name="US DOE Joint Genome Institute (JGI-PGF)"/>
            <person name="Walter F."/>
            <person name="Albersmeier A."/>
            <person name="Kalinowski J."/>
            <person name="Ruckert C."/>
        </authorList>
    </citation>
    <scope>NUCLEOTIDE SEQUENCE</scope>
    <source>
        <strain evidence="4">CGMCC 4.7430</strain>
    </source>
</reference>
<feature type="region of interest" description="Disordered" evidence="2">
    <location>
        <begin position="45"/>
        <end position="112"/>
    </location>
</feature>
<gene>
    <name evidence="4" type="ORF">GCM10012278_75650</name>
</gene>
<keyword evidence="5" id="KW-1185">Reference proteome</keyword>